<dbReference type="HOGENOM" id="CLU_645887_0_0_1"/>
<protein>
    <submittedName>
        <fullName evidence="7">Uncharacterized protein</fullName>
    </submittedName>
</protein>
<feature type="compositionally biased region" description="Polar residues" evidence="5">
    <location>
        <begin position="222"/>
        <end position="231"/>
    </location>
</feature>
<feature type="compositionally biased region" description="Low complexity" evidence="5">
    <location>
        <begin position="206"/>
        <end position="220"/>
    </location>
</feature>
<proteinExistence type="predicted"/>
<dbReference type="KEGG" id="tasa:A1Q1_02817"/>
<keyword evidence="4 6" id="KW-0472">Membrane</keyword>
<reference evidence="7 8" key="1">
    <citation type="journal article" date="2012" name="Eukaryot. Cell">
        <title>Draft genome sequence of CBS 2479, the standard type strain of Trichosporon asahii.</title>
        <authorList>
            <person name="Yang R.Y."/>
            <person name="Li H.T."/>
            <person name="Zhu H."/>
            <person name="Zhou G.P."/>
            <person name="Wang M."/>
            <person name="Wang L."/>
        </authorList>
    </citation>
    <scope>NUCLEOTIDE SEQUENCE [LARGE SCALE GENOMIC DNA]</scope>
    <source>
        <strain evidence="8">ATCC 90039 / CBS 2479 / JCM 2466 / KCTC 7840 / NCYC 2677 / UAMH 7654</strain>
    </source>
</reference>
<comment type="subcellular location">
    <subcellularLocation>
        <location evidence="1">Membrane</location>
        <topology evidence="1">Single-pass membrane protein</topology>
    </subcellularLocation>
</comment>
<dbReference type="AlphaFoldDB" id="J5SYR9"/>
<dbReference type="InterPro" id="IPR051694">
    <property type="entry name" value="Immunoregulatory_rcpt-like"/>
</dbReference>
<gene>
    <name evidence="7" type="ORF">A1Q1_02817</name>
</gene>
<evidence type="ECO:0000256" key="3">
    <source>
        <dbReference type="ARBA" id="ARBA00022989"/>
    </source>
</evidence>
<feature type="transmembrane region" description="Helical" evidence="6">
    <location>
        <begin position="239"/>
        <end position="264"/>
    </location>
</feature>
<name>J5SYR9_TRIAS</name>
<dbReference type="PANTHER" id="PTHR15549">
    <property type="entry name" value="PAIRED IMMUNOGLOBULIN-LIKE TYPE 2 RECEPTOR"/>
    <property type="match status" value="1"/>
</dbReference>
<evidence type="ECO:0000256" key="2">
    <source>
        <dbReference type="ARBA" id="ARBA00022692"/>
    </source>
</evidence>
<evidence type="ECO:0000256" key="4">
    <source>
        <dbReference type="ARBA" id="ARBA00023136"/>
    </source>
</evidence>
<dbReference type="PANTHER" id="PTHR15549:SF30">
    <property type="entry name" value="MID2 DOMAIN-CONTAINING PROTEIN"/>
    <property type="match status" value="1"/>
</dbReference>
<dbReference type="RefSeq" id="XP_014179521.1">
    <property type="nucleotide sequence ID" value="XM_014324046.1"/>
</dbReference>
<sequence length="425" mass="45164">MTEILANGTVISPPLPVTEKNDTWLSSALVVSREAVLGPTAPYYLDSTTAKLVDLPPNVAFISVLGPRYLTPGYGGECRFVFDPPFIIHGMSRYELYYSYAITGNPTLVNQSYPDRAVNYSTPYRPSESDELPDVIPDVHLLNQQLDPNVRYKFAILNGSSGDGVIDPMGYPNRNRNSSVPSICDITKIQVWQSIPDPSKQKNETSSASTSSSPVASAGAEPTTTVGTEGSSGLKAMSLGAIVGTVIGAVLGGVVLGVLADYFLRRRRRGRRGDLFVIEEEDNDTSYAAPPGPSDDGPLLGILPEDLDQPGVAIPLRGVRREEDAGALPGDHNEPAEDEALPPLYREEWRIGSDGRVAGTGAAGVAGGEIGASASDDMKRRRPGGSGEGSVSHSPAFSPITAEEIKFLGMPVTSGIAGQRTRHQE</sequence>
<dbReference type="Proteomes" id="UP000002748">
    <property type="component" value="Unassembled WGS sequence"/>
</dbReference>
<dbReference type="GO" id="GO:0071944">
    <property type="term" value="C:cell periphery"/>
    <property type="evidence" value="ECO:0007669"/>
    <property type="project" value="UniProtKB-ARBA"/>
</dbReference>
<comment type="caution">
    <text evidence="7">The sequence shown here is derived from an EMBL/GenBank/DDBJ whole genome shotgun (WGS) entry which is preliminary data.</text>
</comment>
<feature type="compositionally biased region" description="Gly residues" evidence="5">
    <location>
        <begin position="361"/>
        <end position="370"/>
    </location>
</feature>
<dbReference type="GO" id="GO:0016020">
    <property type="term" value="C:membrane"/>
    <property type="evidence" value="ECO:0007669"/>
    <property type="project" value="UniProtKB-SubCell"/>
</dbReference>
<feature type="region of interest" description="Disordered" evidence="5">
    <location>
        <begin position="360"/>
        <end position="398"/>
    </location>
</feature>
<dbReference type="GeneID" id="25986330"/>
<evidence type="ECO:0000313" key="7">
    <source>
        <dbReference type="EMBL" id="EJT48251.1"/>
    </source>
</evidence>
<keyword evidence="3 6" id="KW-1133">Transmembrane helix</keyword>
<dbReference type="EMBL" id="ALBS01000210">
    <property type="protein sequence ID" value="EJT48251.1"/>
    <property type="molecule type" value="Genomic_DNA"/>
</dbReference>
<feature type="region of interest" description="Disordered" evidence="5">
    <location>
        <begin position="197"/>
        <end position="231"/>
    </location>
</feature>
<evidence type="ECO:0000256" key="5">
    <source>
        <dbReference type="SAM" id="MobiDB-lite"/>
    </source>
</evidence>
<accession>J5SYR9</accession>
<keyword evidence="2 6" id="KW-0812">Transmembrane</keyword>
<dbReference type="VEuPathDB" id="FungiDB:A1Q1_02817"/>
<evidence type="ECO:0000313" key="8">
    <source>
        <dbReference type="Proteomes" id="UP000002748"/>
    </source>
</evidence>
<evidence type="ECO:0000256" key="6">
    <source>
        <dbReference type="SAM" id="Phobius"/>
    </source>
</evidence>
<evidence type="ECO:0000256" key="1">
    <source>
        <dbReference type="ARBA" id="ARBA00004167"/>
    </source>
</evidence>
<organism evidence="7 8">
    <name type="scientific">Trichosporon asahii var. asahii (strain ATCC 90039 / CBS 2479 / JCM 2466 / KCTC 7840 / NBRC 103889/ NCYC 2677 / UAMH 7654)</name>
    <name type="common">Yeast</name>
    <dbReference type="NCBI Taxonomy" id="1186058"/>
    <lineage>
        <taxon>Eukaryota</taxon>
        <taxon>Fungi</taxon>
        <taxon>Dikarya</taxon>
        <taxon>Basidiomycota</taxon>
        <taxon>Agaricomycotina</taxon>
        <taxon>Tremellomycetes</taxon>
        <taxon>Trichosporonales</taxon>
        <taxon>Trichosporonaceae</taxon>
        <taxon>Trichosporon</taxon>
    </lineage>
</organism>